<dbReference type="EMBL" id="CATNWA010015323">
    <property type="protein sequence ID" value="CAI9581929.1"/>
    <property type="molecule type" value="Genomic_DNA"/>
</dbReference>
<gene>
    <name evidence="3" type="ORF">SPARVUS_LOCUS9571744</name>
</gene>
<keyword evidence="2" id="KW-0732">Signal</keyword>
<dbReference type="Proteomes" id="UP001162483">
    <property type="component" value="Unassembled WGS sequence"/>
</dbReference>
<organism evidence="3 4">
    <name type="scientific">Staurois parvus</name>
    <dbReference type="NCBI Taxonomy" id="386267"/>
    <lineage>
        <taxon>Eukaryota</taxon>
        <taxon>Metazoa</taxon>
        <taxon>Chordata</taxon>
        <taxon>Craniata</taxon>
        <taxon>Vertebrata</taxon>
        <taxon>Euteleostomi</taxon>
        <taxon>Amphibia</taxon>
        <taxon>Batrachia</taxon>
        <taxon>Anura</taxon>
        <taxon>Neobatrachia</taxon>
        <taxon>Ranoidea</taxon>
        <taxon>Ranidae</taxon>
        <taxon>Staurois</taxon>
    </lineage>
</organism>
<protein>
    <recommendedName>
        <fullName evidence="5">Secreted protein</fullName>
    </recommendedName>
</protein>
<comment type="caution">
    <text evidence="3">The sequence shown here is derived from an EMBL/GenBank/DDBJ whole genome shotgun (WGS) entry which is preliminary data.</text>
</comment>
<proteinExistence type="predicted"/>
<sequence>MSLFHIFKFTAVLSPYVLTLQGTEPRRQMRHRLEDIAGDTAGGTTREQRTTQVKKRSQSSAARYCQV</sequence>
<evidence type="ECO:0008006" key="5">
    <source>
        <dbReference type="Google" id="ProtNLM"/>
    </source>
</evidence>
<keyword evidence="4" id="KW-1185">Reference proteome</keyword>
<reference evidence="3" key="1">
    <citation type="submission" date="2023-05" db="EMBL/GenBank/DDBJ databases">
        <authorList>
            <person name="Stuckert A."/>
        </authorList>
    </citation>
    <scope>NUCLEOTIDE SEQUENCE</scope>
</reference>
<evidence type="ECO:0000256" key="2">
    <source>
        <dbReference type="SAM" id="SignalP"/>
    </source>
</evidence>
<evidence type="ECO:0000313" key="3">
    <source>
        <dbReference type="EMBL" id="CAI9581929.1"/>
    </source>
</evidence>
<feature type="signal peptide" evidence="2">
    <location>
        <begin position="1"/>
        <end position="19"/>
    </location>
</feature>
<evidence type="ECO:0000313" key="4">
    <source>
        <dbReference type="Proteomes" id="UP001162483"/>
    </source>
</evidence>
<name>A0ABN9ECJ2_9NEOB</name>
<accession>A0ABN9ECJ2</accession>
<feature type="region of interest" description="Disordered" evidence="1">
    <location>
        <begin position="35"/>
        <end position="67"/>
    </location>
</feature>
<evidence type="ECO:0000256" key="1">
    <source>
        <dbReference type="SAM" id="MobiDB-lite"/>
    </source>
</evidence>
<feature type="chain" id="PRO_5046884986" description="Secreted protein" evidence="2">
    <location>
        <begin position="20"/>
        <end position="67"/>
    </location>
</feature>